<protein>
    <recommendedName>
        <fullName evidence="4">Retrotransposon Copia-like N-terminal domain-containing protein</fullName>
    </recommendedName>
</protein>
<name>A0AAD8R9G4_LOLMU</name>
<dbReference type="AlphaFoldDB" id="A0AAD8R9G4"/>
<evidence type="ECO:0000313" key="2">
    <source>
        <dbReference type="EMBL" id="KAK1616852.1"/>
    </source>
</evidence>
<keyword evidence="3" id="KW-1185">Reference proteome</keyword>
<dbReference type="PANTHER" id="PTHR47481:SF31">
    <property type="entry name" value="OS01G0873500 PROTEIN"/>
    <property type="match status" value="1"/>
</dbReference>
<feature type="region of interest" description="Disordered" evidence="1">
    <location>
        <begin position="348"/>
        <end position="390"/>
    </location>
</feature>
<feature type="region of interest" description="Disordered" evidence="1">
    <location>
        <begin position="207"/>
        <end position="229"/>
    </location>
</feature>
<feature type="region of interest" description="Disordered" evidence="1">
    <location>
        <begin position="242"/>
        <end position="264"/>
    </location>
</feature>
<dbReference type="PANTHER" id="PTHR47481">
    <property type="match status" value="1"/>
</dbReference>
<evidence type="ECO:0000313" key="3">
    <source>
        <dbReference type="Proteomes" id="UP001231189"/>
    </source>
</evidence>
<dbReference type="Pfam" id="PF14223">
    <property type="entry name" value="Retrotran_gag_2"/>
    <property type="match status" value="1"/>
</dbReference>
<proteinExistence type="predicted"/>
<dbReference type="Proteomes" id="UP001231189">
    <property type="component" value="Unassembled WGS sequence"/>
</dbReference>
<gene>
    <name evidence="2" type="ORF">QYE76_022369</name>
</gene>
<feature type="compositionally biased region" description="Gly residues" evidence="1">
    <location>
        <begin position="207"/>
        <end position="223"/>
    </location>
</feature>
<feature type="compositionally biased region" description="Polar residues" evidence="1">
    <location>
        <begin position="361"/>
        <end position="376"/>
    </location>
</feature>
<organism evidence="2 3">
    <name type="scientific">Lolium multiflorum</name>
    <name type="common">Italian ryegrass</name>
    <name type="synonym">Lolium perenne subsp. multiflorum</name>
    <dbReference type="NCBI Taxonomy" id="4521"/>
    <lineage>
        <taxon>Eukaryota</taxon>
        <taxon>Viridiplantae</taxon>
        <taxon>Streptophyta</taxon>
        <taxon>Embryophyta</taxon>
        <taxon>Tracheophyta</taxon>
        <taxon>Spermatophyta</taxon>
        <taxon>Magnoliopsida</taxon>
        <taxon>Liliopsida</taxon>
        <taxon>Poales</taxon>
        <taxon>Poaceae</taxon>
        <taxon>BOP clade</taxon>
        <taxon>Pooideae</taxon>
        <taxon>Poodae</taxon>
        <taxon>Poeae</taxon>
        <taxon>Poeae Chloroplast Group 2 (Poeae type)</taxon>
        <taxon>Loliodinae</taxon>
        <taxon>Loliinae</taxon>
        <taxon>Lolium</taxon>
    </lineage>
</organism>
<accession>A0AAD8R9G4</accession>
<reference evidence="2" key="1">
    <citation type="submission" date="2023-07" db="EMBL/GenBank/DDBJ databases">
        <title>A chromosome-level genome assembly of Lolium multiflorum.</title>
        <authorList>
            <person name="Chen Y."/>
            <person name="Copetti D."/>
            <person name="Kolliker R."/>
            <person name="Studer B."/>
        </authorList>
    </citation>
    <scope>NUCLEOTIDE SEQUENCE</scope>
    <source>
        <strain evidence="2">02402/16</strain>
        <tissue evidence="2">Leaf</tissue>
    </source>
</reference>
<comment type="caution">
    <text evidence="2">The sequence shown here is derived from an EMBL/GenBank/DDBJ whole genome shotgun (WGS) entry which is preliminary data.</text>
</comment>
<dbReference type="EMBL" id="JAUUTY010000006">
    <property type="protein sequence ID" value="KAK1616852.1"/>
    <property type="molecule type" value="Genomic_DNA"/>
</dbReference>
<evidence type="ECO:0008006" key="4">
    <source>
        <dbReference type="Google" id="ProtNLM"/>
    </source>
</evidence>
<feature type="compositionally biased region" description="Gly residues" evidence="1">
    <location>
        <begin position="254"/>
        <end position="264"/>
    </location>
</feature>
<sequence length="505" mass="54607">MASSFSTSSLSGSPFGAGPTDKLGKGNFVLWQAQVLPAIRGVRLTGYLDGTIAAPVTEIVVKRDDKEVKEPNPAYEDWESQDQKVLHFLITSLSREVLPHAVGARTAAELWATLQDMYSTQSRSVTTNTRIALANAEKGNKTMAEYVAAMKSLENEMISAGKILEDEDMVSYILTGLRDSEYNSLVAAILARPTPITVSELTWQLGRGGPGRGNGGGGQGGNGYPNNGYNGYNNNNGGNGGGGRGRGNYNNNGRGRGNGNAGGGDRPHCQLCNVTGHVVKDCWYRFDEDFVPRERSAAHINYNTANYGGGNNNWHLDTGATDHITSELDRLHTYEKYNGNDQVHAANGAESAEQRAHEITGNRSGTEAQGRSSAGTEAQGRAGPTDLRQQKTRLRPLCGSDTTNQQPPRQADSRLARALLPCAGPAHVLLPYLQDRLRAEAQELVATRRRPDLLRTTETASAADRAPIPEQIHLIPIEILLHASDQRHVQDLLLRKLVVLPLCSV</sequence>
<evidence type="ECO:0000256" key="1">
    <source>
        <dbReference type="SAM" id="MobiDB-lite"/>
    </source>
</evidence>